<evidence type="ECO:0000256" key="2">
    <source>
        <dbReference type="SAM" id="SignalP"/>
    </source>
</evidence>
<accession>A0A3P7NZE7</accession>
<feature type="chain" id="PRO_5018308870" evidence="2">
    <location>
        <begin position="24"/>
        <end position="119"/>
    </location>
</feature>
<feature type="signal peptide" evidence="2">
    <location>
        <begin position="1"/>
        <end position="23"/>
    </location>
</feature>
<evidence type="ECO:0000313" key="3">
    <source>
        <dbReference type="EMBL" id="VDN10946.1"/>
    </source>
</evidence>
<dbReference type="Proteomes" id="UP000281553">
    <property type="component" value="Unassembled WGS sequence"/>
</dbReference>
<organism evidence="3 4">
    <name type="scientific">Dibothriocephalus latus</name>
    <name type="common">Fish tapeworm</name>
    <name type="synonym">Diphyllobothrium latum</name>
    <dbReference type="NCBI Taxonomy" id="60516"/>
    <lineage>
        <taxon>Eukaryota</taxon>
        <taxon>Metazoa</taxon>
        <taxon>Spiralia</taxon>
        <taxon>Lophotrochozoa</taxon>
        <taxon>Platyhelminthes</taxon>
        <taxon>Cestoda</taxon>
        <taxon>Eucestoda</taxon>
        <taxon>Diphyllobothriidea</taxon>
        <taxon>Diphyllobothriidae</taxon>
        <taxon>Dibothriocephalus</taxon>
    </lineage>
</organism>
<protein>
    <submittedName>
        <fullName evidence="3">Uncharacterized protein</fullName>
    </submittedName>
</protein>
<dbReference type="AlphaFoldDB" id="A0A3P7NZE7"/>
<feature type="region of interest" description="Disordered" evidence="1">
    <location>
        <begin position="83"/>
        <end position="102"/>
    </location>
</feature>
<sequence length="119" mass="13018">MTSLSSLLLLAVAQELLCQASLAYRMPKVEDAKSKGLYLSTLNAEDANPEKSEQILGLLCQTSSAYQMLEVKDAKSEDLALSAVNEKEHKGARDDEEDETPEEFEQVLALQSVLTVEAV</sequence>
<reference evidence="3 4" key="1">
    <citation type="submission" date="2018-11" db="EMBL/GenBank/DDBJ databases">
        <authorList>
            <consortium name="Pathogen Informatics"/>
        </authorList>
    </citation>
    <scope>NUCLEOTIDE SEQUENCE [LARGE SCALE GENOMIC DNA]</scope>
</reference>
<gene>
    <name evidence="3" type="ORF">DILT_LOCUS6777</name>
</gene>
<dbReference type="EMBL" id="UYRU01050327">
    <property type="protein sequence ID" value="VDN10946.1"/>
    <property type="molecule type" value="Genomic_DNA"/>
</dbReference>
<keyword evidence="2" id="KW-0732">Signal</keyword>
<keyword evidence="4" id="KW-1185">Reference proteome</keyword>
<evidence type="ECO:0000313" key="4">
    <source>
        <dbReference type="Proteomes" id="UP000281553"/>
    </source>
</evidence>
<name>A0A3P7NZE7_DIBLA</name>
<proteinExistence type="predicted"/>
<evidence type="ECO:0000256" key="1">
    <source>
        <dbReference type="SAM" id="MobiDB-lite"/>
    </source>
</evidence>